<feature type="compositionally biased region" description="Polar residues" evidence="1">
    <location>
        <begin position="13"/>
        <end position="24"/>
    </location>
</feature>
<gene>
    <name evidence="3" type="ORF">PG997_014762</name>
</gene>
<reference evidence="3 4" key="1">
    <citation type="submission" date="2023-01" db="EMBL/GenBank/DDBJ databases">
        <title>Analysis of 21 Apiospora genomes using comparative genomics revels a genus with tremendous synthesis potential of carbohydrate active enzymes and secondary metabolites.</title>
        <authorList>
            <person name="Sorensen T."/>
        </authorList>
    </citation>
    <scope>NUCLEOTIDE SEQUENCE [LARGE SCALE GENOMIC DNA]</scope>
    <source>
        <strain evidence="3 4">CBS 114990</strain>
    </source>
</reference>
<proteinExistence type="predicted"/>
<organism evidence="3 4">
    <name type="scientific">Apiospora hydei</name>
    <dbReference type="NCBI Taxonomy" id="1337664"/>
    <lineage>
        <taxon>Eukaryota</taxon>
        <taxon>Fungi</taxon>
        <taxon>Dikarya</taxon>
        <taxon>Ascomycota</taxon>
        <taxon>Pezizomycotina</taxon>
        <taxon>Sordariomycetes</taxon>
        <taxon>Xylariomycetidae</taxon>
        <taxon>Amphisphaeriales</taxon>
        <taxon>Apiosporaceae</taxon>
        <taxon>Apiospora</taxon>
    </lineage>
</organism>
<feature type="domain" description="Heterokaryon incompatibility" evidence="2">
    <location>
        <begin position="226"/>
        <end position="418"/>
    </location>
</feature>
<dbReference type="RefSeq" id="XP_066661264.1">
    <property type="nucleotide sequence ID" value="XM_066819076.1"/>
</dbReference>
<dbReference type="Pfam" id="PF06985">
    <property type="entry name" value="HET"/>
    <property type="match status" value="1"/>
</dbReference>
<dbReference type="PANTHER" id="PTHR24148">
    <property type="entry name" value="ANKYRIN REPEAT DOMAIN-CONTAINING PROTEIN 39 HOMOLOG-RELATED"/>
    <property type="match status" value="1"/>
</dbReference>
<evidence type="ECO:0000256" key="1">
    <source>
        <dbReference type="SAM" id="MobiDB-lite"/>
    </source>
</evidence>
<evidence type="ECO:0000313" key="4">
    <source>
        <dbReference type="Proteomes" id="UP001433268"/>
    </source>
</evidence>
<evidence type="ECO:0000313" key="3">
    <source>
        <dbReference type="EMBL" id="KAK8062665.1"/>
    </source>
</evidence>
<dbReference type="InterPro" id="IPR010730">
    <property type="entry name" value="HET"/>
</dbReference>
<protein>
    <submittedName>
        <fullName evidence="3">Heterokaryon incompatibility protein-domain-containing protein</fullName>
    </submittedName>
</protein>
<comment type="caution">
    <text evidence="3">The sequence shown here is derived from an EMBL/GenBank/DDBJ whole genome shotgun (WGS) entry which is preliminary data.</text>
</comment>
<name>A0ABR1UUT7_9PEZI</name>
<evidence type="ECO:0000259" key="2">
    <source>
        <dbReference type="Pfam" id="PF06985"/>
    </source>
</evidence>
<keyword evidence="4" id="KW-1185">Reference proteome</keyword>
<sequence length="522" mass="58898">MDGPSEAGGRGTSPGQHESNSDETLPSPKLDEGIKPDPDNGTSLPINSERDQAAAEDDPEVPKILHMPDNKRFVLLPDGLDSEPFESDDTLIFRECTEREIEVAESSLFMSLSRTAIDEVVDRWHSARPNTGIELIWSEKLAELKAALPQMLYEGLLQFMRNPRRDEETLAARSWRDDPSAHPYEPLRTSPDKNTIRLMILLPSLDKTAPIKSQLVQDTLEPGGQYEALSYVWGAVPGSARIYVDNRPFMATKNLIAALRALRLRDKPRVLWVDAVCINQKDNAEKATQVQLMGQLYSKASNVLVWLGTENDTSAKSFELLGLVSTWYKLWHTDHPREMTPESIWTAFNMFWEAAHNNTYQGGFNVPVDWASEGIPNRSGFYDTLERFFGLDLLNSHIQCIETLWHNPYWRRVWTLQEVVLARSATVFQGSLSMNWEEFTACMEVIVFYSHTMRDSHPAAVTSDLGNFTTTRVGSSRTRRAVQMRPLRVMRALRHGTLAGKSLKLSALLHSTSDRDATDPPG</sequence>
<feature type="compositionally biased region" description="Basic and acidic residues" evidence="1">
    <location>
        <begin position="29"/>
        <end position="38"/>
    </location>
</feature>
<feature type="region of interest" description="Disordered" evidence="1">
    <location>
        <begin position="1"/>
        <end position="64"/>
    </location>
</feature>
<dbReference type="Proteomes" id="UP001433268">
    <property type="component" value="Unassembled WGS sequence"/>
</dbReference>
<accession>A0ABR1UUT7</accession>
<dbReference type="PANTHER" id="PTHR24148:SF82">
    <property type="entry name" value="HETEROKARYON INCOMPATIBILITY DOMAIN-CONTAINING PROTEIN"/>
    <property type="match status" value="1"/>
</dbReference>
<dbReference type="EMBL" id="JAQQWN010000010">
    <property type="protein sequence ID" value="KAK8062665.1"/>
    <property type="molecule type" value="Genomic_DNA"/>
</dbReference>
<dbReference type="GeneID" id="92052136"/>
<feature type="compositionally biased region" description="Gly residues" evidence="1">
    <location>
        <begin position="1"/>
        <end position="12"/>
    </location>
</feature>
<dbReference type="InterPro" id="IPR052895">
    <property type="entry name" value="HetReg/Transcr_Mod"/>
</dbReference>